<dbReference type="Pfam" id="PF13041">
    <property type="entry name" value="PPR_2"/>
    <property type="match status" value="4"/>
</dbReference>
<dbReference type="GO" id="GO:0009451">
    <property type="term" value="P:RNA modification"/>
    <property type="evidence" value="ECO:0007669"/>
    <property type="project" value="InterPro"/>
</dbReference>
<dbReference type="AlphaFoldDB" id="A0A9D4V3V3"/>
<feature type="repeat" description="PPR" evidence="2">
    <location>
        <begin position="484"/>
        <end position="518"/>
    </location>
</feature>
<dbReference type="Gene3D" id="1.25.40.10">
    <property type="entry name" value="Tetratricopeptide repeat domain"/>
    <property type="match status" value="5"/>
</dbReference>
<organism evidence="3 4">
    <name type="scientific">Adiantum capillus-veneris</name>
    <name type="common">Maidenhair fern</name>
    <dbReference type="NCBI Taxonomy" id="13818"/>
    <lineage>
        <taxon>Eukaryota</taxon>
        <taxon>Viridiplantae</taxon>
        <taxon>Streptophyta</taxon>
        <taxon>Embryophyta</taxon>
        <taxon>Tracheophyta</taxon>
        <taxon>Polypodiopsida</taxon>
        <taxon>Polypodiidae</taxon>
        <taxon>Polypodiales</taxon>
        <taxon>Pteridineae</taxon>
        <taxon>Pteridaceae</taxon>
        <taxon>Vittarioideae</taxon>
        <taxon>Adiantum</taxon>
    </lineage>
</organism>
<comment type="caution">
    <text evidence="3">The sequence shown here is derived from an EMBL/GenBank/DDBJ whole genome shotgun (WGS) entry which is preliminary data.</text>
</comment>
<feature type="repeat" description="PPR" evidence="2">
    <location>
        <begin position="178"/>
        <end position="212"/>
    </location>
</feature>
<feature type="repeat" description="PPR" evidence="2">
    <location>
        <begin position="382"/>
        <end position="416"/>
    </location>
</feature>
<dbReference type="InterPro" id="IPR046960">
    <property type="entry name" value="PPR_At4g14850-like_plant"/>
</dbReference>
<dbReference type="FunFam" id="1.25.40.10:FF:000090">
    <property type="entry name" value="Pentatricopeptide repeat-containing protein, chloroplastic"/>
    <property type="match status" value="1"/>
</dbReference>
<protein>
    <recommendedName>
        <fullName evidence="5">Pentatricopeptide repeat-containing protein</fullName>
    </recommendedName>
</protein>
<dbReference type="EMBL" id="JABFUD020000006">
    <property type="protein sequence ID" value="KAI5079168.1"/>
    <property type="molecule type" value="Genomic_DNA"/>
</dbReference>
<dbReference type="PROSITE" id="PS51375">
    <property type="entry name" value="PPR"/>
    <property type="match status" value="7"/>
</dbReference>
<proteinExistence type="predicted"/>
<dbReference type="Pfam" id="PF01535">
    <property type="entry name" value="PPR"/>
    <property type="match status" value="4"/>
</dbReference>
<keyword evidence="4" id="KW-1185">Reference proteome</keyword>
<dbReference type="OrthoDB" id="751155at2759"/>
<dbReference type="PANTHER" id="PTHR47926:SF382">
    <property type="entry name" value="PENTACOTRIPEPTIDE-REPEAT REGION OF PRORP DOMAIN-CONTAINING PROTEIN"/>
    <property type="match status" value="1"/>
</dbReference>
<accession>A0A9D4V3V3</accession>
<feature type="repeat" description="PPR" evidence="2">
    <location>
        <begin position="280"/>
        <end position="314"/>
    </location>
</feature>
<dbReference type="GO" id="GO:0003723">
    <property type="term" value="F:RNA binding"/>
    <property type="evidence" value="ECO:0007669"/>
    <property type="project" value="InterPro"/>
</dbReference>
<evidence type="ECO:0000256" key="2">
    <source>
        <dbReference type="PROSITE-ProRule" id="PRU00708"/>
    </source>
</evidence>
<dbReference type="InterPro" id="IPR002885">
    <property type="entry name" value="PPR_rpt"/>
</dbReference>
<evidence type="ECO:0008006" key="5">
    <source>
        <dbReference type="Google" id="ProtNLM"/>
    </source>
</evidence>
<dbReference type="InterPro" id="IPR011990">
    <property type="entry name" value="TPR-like_helical_dom_sf"/>
</dbReference>
<feature type="repeat" description="PPR" evidence="2">
    <location>
        <begin position="555"/>
        <end position="589"/>
    </location>
</feature>
<dbReference type="FunFam" id="1.25.40.10:FF:000031">
    <property type="entry name" value="Pentatricopeptide repeat-containing protein mitochondrial"/>
    <property type="match status" value="3"/>
</dbReference>
<sequence length="661" mass="72250">MKKKNLQAEAAALVMLLKECATQKDVRRGTSLHASALKRGLLGKSSYVANTLISMYAKWGALSKAHMTLDEMAMRDVVSWSSLIAGFAQHGHGHDALHCFEQMQGEGISPNAVTFSSILKACGSIGAPDKGKQIHDEIVKQELLENNVVLGNALVDMYAKSGALSRAQQVLAELSLWDIVSWNTLIAGYAQQGQGQDAFVCFKRMQWEGFAPNRVTFLCALKACSSDHALNEGAQIHVEIAWQGLLDSDVVLGNALVDMYAKCGALIKAEKVLKKLCIRDTFSWNAIIAGCTQQHRYQDALNYYEQMLCEGLSPDVVTFLCILKACGSIEAVEKGERIHDETVRKGLIQTNVPLGTALVDMYAKCGAFGKAQQVLEEFCVWDVVSWNALITGYVRKGLGEEAFNCFDMMRRKGISADEATFTCVLKACGSIGVVEKGEQVHDEIVRQGLLGGNQVLGTALVDMYAKCGAITKAEQVLEKLPSQDVVSWSSLVALYAKQGLIHNSLHCIECMEANAISPNAVTLLNVLYACSHSGLVEEGQMYFAILTSKFGIMPDLEHYTCIADLLGRAGHFDKAMSVIQRMPSSNFVAVWYAVMGACRKWGNVNVGRWAFDHAVQIDKSNIAAHISMINLYLAAGMHDDAKALGSMRFWKIHASDIIIVI</sequence>
<name>A0A9D4V3V3_ADICA</name>
<dbReference type="FunFam" id="1.25.40.10:FF:000285">
    <property type="entry name" value="Pentatricopeptide repeat-containing protein, chloroplastic"/>
    <property type="match status" value="1"/>
</dbReference>
<evidence type="ECO:0000313" key="4">
    <source>
        <dbReference type="Proteomes" id="UP000886520"/>
    </source>
</evidence>
<feature type="repeat" description="PPR" evidence="2">
    <location>
        <begin position="417"/>
        <end position="451"/>
    </location>
</feature>
<dbReference type="NCBIfam" id="TIGR00756">
    <property type="entry name" value="PPR"/>
    <property type="match status" value="5"/>
</dbReference>
<reference evidence="3" key="1">
    <citation type="submission" date="2021-01" db="EMBL/GenBank/DDBJ databases">
        <title>Adiantum capillus-veneris genome.</title>
        <authorList>
            <person name="Fang Y."/>
            <person name="Liao Q."/>
        </authorList>
    </citation>
    <scope>NUCLEOTIDE SEQUENCE</scope>
    <source>
        <strain evidence="3">H3</strain>
        <tissue evidence="3">Leaf</tissue>
    </source>
</reference>
<evidence type="ECO:0000313" key="3">
    <source>
        <dbReference type="EMBL" id="KAI5079168.1"/>
    </source>
</evidence>
<dbReference type="SUPFAM" id="SSF48452">
    <property type="entry name" value="TPR-like"/>
    <property type="match status" value="1"/>
</dbReference>
<dbReference type="Proteomes" id="UP000886520">
    <property type="component" value="Chromosome 6"/>
</dbReference>
<feature type="repeat" description="PPR" evidence="2">
    <location>
        <begin position="76"/>
        <end position="110"/>
    </location>
</feature>
<keyword evidence="1" id="KW-0677">Repeat</keyword>
<evidence type="ECO:0000256" key="1">
    <source>
        <dbReference type="ARBA" id="ARBA00022737"/>
    </source>
</evidence>
<gene>
    <name evidence="3" type="ORF">GOP47_0006839</name>
</gene>
<dbReference type="PANTHER" id="PTHR47926">
    <property type="entry name" value="PENTATRICOPEPTIDE REPEAT-CONTAINING PROTEIN"/>
    <property type="match status" value="1"/>
</dbReference>